<comment type="caution">
    <text evidence="3">The sequence shown here is derived from an EMBL/GenBank/DDBJ whole genome shotgun (WGS) entry which is preliminary data.</text>
</comment>
<feature type="compositionally biased region" description="Basic residues" evidence="1">
    <location>
        <begin position="204"/>
        <end position="213"/>
    </location>
</feature>
<dbReference type="InterPro" id="IPR036280">
    <property type="entry name" value="Multihaem_cyt_sf"/>
</dbReference>
<dbReference type="EMBL" id="QXFT01000814">
    <property type="protein sequence ID" value="KAE9335295.1"/>
    <property type="molecule type" value="Genomic_DNA"/>
</dbReference>
<keyword evidence="4" id="KW-1185">Reference proteome</keyword>
<evidence type="ECO:0000256" key="1">
    <source>
        <dbReference type="SAM" id="MobiDB-lite"/>
    </source>
</evidence>
<feature type="region of interest" description="Disordered" evidence="1">
    <location>
        <begin position="1730"/>
        <end position="1792"/>
    </location>
</feature>
<evidence type="ECO:0000313" key="4">
    <source>
        <dbReference type="Proteomes" id="UP000434957"/>
    </source>
</evidence>
<dbReference type="CDD" id="cd00201">
    <property type="entry name" value="WW"/>
    <property type="match status" value="1"/>
</dbReference>
<reference evidence="3 4" key="1">
    <citation type="submission" date="2018-08" db="EMBL/GenBank/DDBJ databases">
        <title>Genomic investigation of the strawberry pathogen Phytophthora fragariae indicates pathogenicity is determined by transcriptional variation in three key races.</title>
        <authorList>
            <person name="Adams T.M."/>
            <person name="Armitage A.D."/>
            <person name="Sobczyk M.K."/>
            <person name="Bates H.J."/>
            <person name="Dunwell J.M."/>
            <person name="Nellist C.F."/>
            <person name="Harrison R.J."/>
        </authorList>
    </citation>
    <scope>NUCLEOTIDE SEQUENCE [LARGE SCALE GENOMIC DNA]</scope>
    <source>
        <strain evidence="3 4">SCRP333</strain>
    </source>
</reference>
<feature type="region of interest" description="Disordered" evidence="1">
    <location>
        <begin position="1"/>
        <end position="26"/>
    </location>
</feature>
<name>A0A6A4F6E8_9STRA</name>
<dbReference type="InterPro" id="IPR000048">
    <property type="entry name" value="IQ_motif_EF-hand-BS"/>
</dbReference>
<feature type="region of interest" description="Disordered" evidence="1">
    <location>
        <begin position="2707"/>
        <end position="2733"/>
    </location>
</feature>
<dbReference type="Gene3D" id="2.20.70.10">
    <property type="match status" value="1"/>
</dbReference>
<dbReference type="SMART" id="SM00015">
    <property type="entry name" value="IQ"/>
    <property type="match status" value="9"/>
</dbReference>
<organism evidence="3 4">
    <name type="scientific">Phytophthora rubi</name>
    <dbReference type="NCBI Taxonomy" id="129364"/>
    <lineage>
        <taxon>Eukaryota</taxon>
        <taxon>Sar</taxon>
        <taxon>Stramenopiles</taxon>
        <taxon>Oomycota</taxon>
        <taxon>Peronosporomycetes</taxon>
        <taxon>Peronosporales</taxon>
        <taxon>Peronosporaceae</taxon>
        <taxon>Phytophthora</taxon>
    </lineage>
</organism>
<evidence type="ECO:0000259" key="2">
    <source>
        <dbReference type="PROSITE" id="PS50020"/>
    </source>
</evidence>
<gene>
    <name evidence="3" type="ORF">PR003_g13085</name>
</gene>
<protein>
    <recommendedName>
        <fullName evidence="2">WW domain-containing protein</fullName>
    </recommendedName>
</protein>
<feature type="region of interest" description="Disordered" evidence="1">
    <location>
        <begin position="2818"/>
        <end position="2844"/>
    </location>
</feature>
<feature type="compositionally biased region" description="Basic and acidic residues" evidence="1">
    <location>
        <begin position="2818"/>
        <end position="2829"/>
    </location>
</feature>
<dbReference type="PROSITE" id="PS50096">
    <property type="entry name" value="IQ"/>
    <property type="match status" value="5"/>
</dbReference>
<dbReference type="PROSITE" id="PS50020">
    <property type="entry name" value="WW_DOMAIN_2"/>
    <property type="match status" value="1"/>
</dbReference>
<dbReference type="Pfam" id="PF22586">
    <property type="entry name" value="ANCHR-like_BBOX"/>
    <property type="match status" value="1"/>
</dbReference>
<feature type="compositionally biased region" description="Basic residues" evidence="1">
    <location>
        <begin position="2710"/>
        <end position="2730"/>
    </location>
</feature>
<dbReference type="InterPro" id="IPR001202">
    <property type="entry name" value="WW_dom"/>
</dbReference>
<accession>A0A6A4F6E8</accession>
<dbReference type="CDD" id="cd09487">
    <property type="entry name" value="SAM_superfamily"/>
    <property type="match status" value="1"/>
</dbReference>
<feature type="region of interest" description="Disordered" evidence="1">
    <location>
        <begin position="441"/>
        <end position="464"/>
    </location>
</feature>
<proteinExistence type="predicted"/>
<feature type="compositionally biased region" description="Basic and acidic residues" evidence="1">
    <location>
        <begin position="1774"/>
        <end position="1792"/>
    </location>
</feature>
<feature type="region of interest" description="Disordered" evidence="1">
    <location>
        <begin position="188"/>
        <end position="282"/>
    </location>
</feature>
<feature type="region of interest" description="Disordered" evidence="1">
    <location>
        <begin position="309"/>
        <end position="359"/>
    </location>
</feature>
<feature type="compositionally biased region" description="Basic and acidic residues" evidence="1">
    <location>
        <begin position="334"/>
        <end position="348"/>
    </location>
</feature>
<dbReference type="SUPFAM" id="SSF48695">
    <property type="entry name" value="Multiheme cytochromes"/>
    <property type="match status" value="1"/>
</dbReference>
<evidence type="ECO:0000313" key="3">
    <source>
        <dbReference type="EMBL" id="KAE9335295.1"/>
    </source>
</evidence>
<dbReference type="CDD" id="cd19757">
    <property type="entry name" value="Bbox1"/>
    <property type="match status" value="2"/>
</dbReference>
<sequence>MERAVRSPQSRHRKRRLLEATQHASPPSERLLVEGLAAQVAAGHNADDAETVNACVRVLRNAKNCVYLRALAARALGLLMLESRALADRLRLETEGLVDALLQVVGYCRRSKTQTADTRRVHVNCCLVISLLMQAPSQQRHLQLVVSLDSELLVLQPQPVERESANLLLTVASRPESGDTSRQLNDEAAAFVPGNVESVPDTKKKTKRKRRRQAGGGPPSPTRAARSTNQQSPPRPQRPKVAWTEGDGNLDDGPSALGPPGSSNVKRGVGQSAADSLAADVARRETPSRIFKMERYRVVTPVFPRQYMLDPPLSPLPLIQPTGGHRMSGGDLVSEQRDRESGTEDAKHTTAPQPHPASDTLLLPKHMLEIFRSRRMPIASPAYFQQHLRDGDGVNSKVKGERRLVPSRLQVTKWDQWNKEHQYDEDESERDAMTAVVTATKNRPFPGDTESMGEKAKYASESSPKRQIAATISLTDELEPMTPAFKRQRLREILSSPVEPNEHNVRQLRALAQRVNTSVMTSLGSEITRVRHQEHQTRQAMHSMILQERERLPLKFLFQLPGGAAYCRHRMRRAMALWILEFEDNQRRMALMQWKAIVEHARFLERGQEYHRQATKRRLKVAIEYVLRSYQQQGLRKWVETTQELIWRDRDAAVRLIQVEIRRHLGRERFLTLHRHHPFASPVLRDIYLAPARPDLPFQIPSEVREHRRKLWQASELVQSAYRYRRFSVALARYRAAAIRVQALQRMRAARMHYHRARRQIILVQALARMRVCRDAFFTLRNAALLVQAVFRTVRLRRLRRLVLCAQRKESERLLSSIVLLQRVGRGFLGRIATRELRLIRDQEWHAALIFQRCWYRRNNEWSTFLLLGCLREKENEERQFDAQVLAFKRNHMARVIRCAWVAYLAMKRSKAAAFIQRNVRRHSAQQQVRLMRRQKMAHRRIKWFFRVHHANRIRTARHLQFWWLKAVPGRLRRHLFVRRITEEMEDRRRQFEREDNASSRIQALVRGHMGRQVALRERSARSIQRAIRVHLMRKHFREEMARIRTLVSHHTADECIGAAIQSVLETTMQLYNASACEIQRIFRGGNCRMRVMRNIVYMELRSRMAVRIQLKWRQNAHQRAARKLLRAQKRKQTNPFRADGSISAIIGKMLSSSAVFYDPDDELRGMYVQEWLRRLGFSTKYSEVFQKNRWVASVDPVHALQRLRELDYAACEEQLGSIGVHDPGDMQVMLTNLFAYKTIQETKRQRRALLVARERQALLKRNCDFAQKHLKTCVDAQLNCEDALDEVVQEAKEFRNPPKAVRDKQAACTHELEDAIKKTSEAHAKCEASASILAAHVREVTTQQQQFSTRQEPKEISAVHSLRSLRLIDQLNVAREMFLERFPGLDARALAFASAFEENQVTRWQLQHFFDANTTISEVKLNTKELTFFAFETEAKRHDHARFGQCMDILQYGHERLAELLGISMEVIVLGVENASVSVGGQRTLAQRMLLERILLGTIMTSRSARGNQEKARGLRSGAGIIAKMDATATKMQSLWRRRAGNKLVAGLRVNRHYQELREQYLTEFHADHVTPFWQTERKKEQEALDAWLEEEAKAHRMRLLYNILRYPYVEEWDDETQSYVYTIYSRQPNDIEAVPGDKEQQQFPVRYYVFEKPTYTIEEEDKVVRIQAQTRRFLAQRRLQELQRVHRRQRQREILEAEWDDSRQERTQLVTLKFQIRCKGNSHVNAWLGGRVKPKPQVHSNTAAKSPTKRGASTKKIIVAPAEGQAKSPTKKNGEQREDNNKDVTADATQEQRRARLHGTLNAAVESLAPTYHNSVRAEHRRNWSFPVNSRPGNAHGRAIVRLLEQLPAFYRQTAPKSQAETSLRYTKMALCFGWEEVYSAGAPSNNAPRSYFFNKHTRETSWDRPDYSFDEQFAAIRIQALARTLLAMNVREREISAIAFVATVQDTIKRAARVGWIGYSLEGMTSAVFLSRFGLTKYVTSSLGKIPLTELLDKVSSEQKAKSLGWSKEEAALVPIFPRIRARRSPQSCTRETTVSASTKHPFNILPTERVISQLVTHSYPNQQGRIAGLIRALRGSTTPISYRMLEMHLRRYAGRPDDAIANVGEIASLAFVTREPQEKSIFVFYRHCAERCVVYAANLKLSTLQRELSAVLRMPRRLLPSSELSTLTPAERSSQLPVKDEDVLGTAAIPVVPISPEEEERWLKEALSRYPRCAVKGLWENEAQKSFSYAQMALYLREEALERVLAWERTALLCQTIFRMLRVRRWYIATQRARAYAATTIQCAWRSLGAREVRALLESQQQSPYEQRLDKRTGTFYFVYTPTDEKLLEEPRDEVTGGILPFRPMIQDRLTKRWMLAWPHYKPASQRPRTSNTGPGAETPWVACSICTAERAARRCNECYSPAGDYVDFCLACFYDRHFPAAAAKTSEDLSWHTYTALNPLSTPFFRCVECSRPSTLRCLPCNEHYCERCFTRVHARGKTRSSHAREWYAAHAAACVECEMRVACQRCLTCQDALCETCMTRTHSRGRRADGKTHTMELLAQPLEPGEVYCEQCHARRGDERCEFCAQALCAVCHWTSSSSSGVRSSRHALVCVETALAEKRRELLGDRGLCVECGKAADRECATCGDRYCSVRWMGNPGCFERFHSKGKRSDHTFTMVEVPTEMPQEILALEEQVRAKRRRDAEMAEQEAKRMAAALLEEEGATAKRKAAKTRQKKTKKSKSKKRLTVDAPEGKKMCAVPQCRHRALVLGVPGVSFCPEHFTLQHALEVAGKDPQEAAKLLALVENGGGRVLKSQKSGWQGLLPSRLFSRDYRKATDTSQKVKEPPPSIPAESSVTSTT</sequence>
<feature type="domain" description="WW" evidence="2">
    <location>
        <begin position="1871"/>
        <end position="1910"/>
    </location>
</feature>
<dbReference type="Proteomes" id="UP000434957">
    <property type="component" value="Unassembled WGS sequence"/>
</dbReference>